<name>A0A0A9B6A4_ARUDO</name>
<dbReference type="EMBL" id="GBRH01238371">
    <property type="protein sequence ID" value="JAD59524.1"/>
    <property type="molecule type" value="Transcribed_RNA"/>
</dbReference>
<evidence type="ECO:0000313" key="1">
    <source>
        <dbReference type="EMBL" id="JAD59524.1"/>
    </source>
</evidence>
<accession>A0A0A9B6A4</accession>
<proteinExistence type="predicted"/>
<sequence length="40" mass="4280">MFLICAFSVQGIGTSTFSHTKIHISPLDVLFPCNACPLIG</sequence>
<dbReference type="AlphaFoldDB" id="A0A0A9B6A4"/>
<organism evidence="1">
    <name type="scientific">Arundo donax</name>
    <name type="common">Giant reed</name>
    <name type="synonym">Donax arundinaceus</name>
    <dbReference type="NCBI Taxonomy" id="35708"/>
    <lineage>
        <taxon>Eukaryota</taxon>
        <taxon>Viridiplantae</taxon>
        <taxon>Streptophyta</taxon>
        <taxon>Embryophyta</taxon>
        <taxon>Tracheophyta</taxon>
        <taxon>Spermatophyta</taxon>
        <taxon>Magnoliopsida</taxon>
        <taxon>Liliopsida</taxon>
        <taxon>Poales</taxon>
        <taxon>Poaceae</taxon>
        <taxon>PACMAD clade</taxon>
        <taxon>Arundinoideae</taxon>
        <taxon>Arundineae</taxon>
        <taxon>Arundo</taxon>
    </lineage>
</organism>
<reference evidence="1" key="2">
    <citation type="journal article" date="2015" name="Data Brief">
        <title>Shoot transcriptome of the giant reed, Arundo donax.</title>
        <authorList>
            <person name="Barrero R.A."/>
            <person name="Guerrero F.D."/>
            <person name="Moolhuijzen P."/>
            <person name="Goolsby J.A."/>
            <person name="Tidwell J."/>
            <person name="Bellgard S.E."/>
            <person name="Bellgard M.I."/>
        </authorList>
    </citation>
    <scope>NUCLEOTIDE SEQUENCE</scope>
    <source>
        <tissue evidence="1">Shoot tissue taken approximately 20 cm above the soil surface</tissue>
    </source>
</reference>
<protein>
    <submittedName>
        <fullName evidence="1">Uncharacterized protein</fullName>
    </submittedName>
</protein>
<reference evidence="1" key="1">
    <citation type="submission" date="2014-09" db="EMBL/GenBank/DDBJ databases">
        <authorList>
            <person name="Magalhaes I.L.F."/>
            <person name="Oliveira U."/>
            <person name="Santos F.R."/>
            <person name="Vidigal T.H.D.A."/>
            <person name="Brescovit A.D."/>
            <person name="Santos A.J."/>
        </authorList>
    </citation>
    <scope>NUCLEOTIDE SEQUENCE</scope>
    <source>
        <tissue evidence="1">Shoot tissue taken approximately 20 cm above the soil surface</tissue>
    </source>
</reference>